<sequence>MLRRSFSILPRVLKSNGKSKDIAAVSKTIKYIAEDPTLKSILKTSTGEKDENAYVEDVVNILNSSLPDVDKHKKNMDVHYSVLMNKLRSMVDREIVYSNANVSKRIKECTDADSLYNLLFEFQLDPVFRAKTTLKDYYHIINHPKFSSGKCRELLESLDLLKQSRRDIQIMAIHKLSQSSANAAVVSPYLPMLIETYMSIPRFSQKLVLRILHKNGKIQELLDAHSDEIHAIHKNHSQVVTIYQTLSRTAYKLPPHLVDESHELTPIQRLFCELVVLLSEHSSANPKLSKYSVQLVKGSFENQLSRCNTDLHDHSINVNEYKFIRLMQEILDDCMATQNLDPGFYQSCRYLTQSLRTIYTEESQLSLRLV</sequence>
<proteinExistence type="predicted"/>
<evidence type="ECO:0000313" key="2">
    <source>
        <dbReference type="Proteomes" id="UP000422736"/>
    </source>
</evidence>
<gene>
    <name evidence="1" type="primary">MRX5</name>
    <name evidence="1" type="ORF">FIM1_508</name>
</gene>
<evidence type="ECO:0000313" key="1">
    <source>
        <dbReference type="EMBL" id="QGN13862.1"/>
    </source>
</evidence>
<organism evidence="1 2">
    <name type="scientific">Kluyveromyces marxianus</name>
    <name type="common">Yeast</name>
    <name type="synonym">Candida kefyr</name>
    <dbReference type="NCBI Taxonomy" id="4911"/>
    <lineage>
        <taxon>Eukaryota</taxon>
        <taxon>Fungi</taxon>
        <taxon>Dikarya</taxon>
        <taxon>Ascomycota</taxon>
        <taxon>Saccharomycotina</taxon>
        <taxon>Saccharomycetes</taxon>
        <taxon>Saccharomycetales</taxon>
        <taxon>Saccharomycetaceae</taxon>
        <taxon>Kluyveromyces</taxon>
    </lineage>
</organism>
<dbReference type="EMBL" id="CP015054">
    <property type="protein sequence ID" value="QGN13862.1"/>
    <property type="molecule type" value="Genomic_DNA"/>
</dbReference>
<accession>A0ABX6EPL0</accession>
<keyword evidence="2" id="KW-1185">Reference proteome</keyword>
<name>A0ABX6EPL0_KLUMA</name>
<dbReference type="Proteomes" id="UP000422736">
    <property type="component" value="Chromosome 1"/>
</dbReference>
<protein>
    <submittedName>
        <fullName evidence="1">YJL147C</fullName>
    </submittedName>
</protein>
<reference evidence="1 2" key="2">
    <citation type="submission" date="2019-11" db="EMBL/GenBank/DDBJ databases">
        <authorList>
            <person name="Lu H."/>
        </authorList>
    </citation>
    <scope>NUCLEOTIDE SEQUENCE [LARGE SCALE GENOMIC DNA]</scope>
    <source>
        <strain evidence="1 2">FIM1</strain>
    </source>
</reference>
<reference evidence="1 2" key="1">
    <citation type="submission" date="2016-03" db="EMBL/GenBank/DDBJ databases">
        <title>How can Kluyveromyces marxianus grow so fast - potential evolutionary course in Saccharomyces Complex revealed by comparative genomics.</title>
        <authorList>
            <person name="Mo W."/>
            <person name="Lu W."/>
            <person name="Yang X."/>
            <person name="Qi J."/>
            <person name="Lv H."/>
        </authorList>
    </citation>
    <scope>NUCLEOTIDE SEQUENCE [LARGE SCALE GENOMIC DNA]</scope>
    <source>
        <strain evidence="1 2">FIM1</strain>
    </source>
</reference>